<proteinExistence type="predicted"/>
<accession>A0A1L2C985</accession>
<keyword evidence="2" id="KW-1185">Reference proteome</keyword>
<name>A0A1L2C985_9CAUD</name>
<dbReference type="GO" id="GO:0050660">
    <property type="term" value="F:flavin adenine dinucleotide binding"/>
    <property type="evidence" value="ECO:0007669"/>
    <property type="project" value="InterPro"/>
</dbReference>
<gene>
    <name evidence="1" type="ORF">ZC03_087</name>
</gene>
<dbReference type="Gene3D" id="3.30.1360.170">
    <property type="match status" value="1"/>
</dbReference>
<reference evidence="1 2" key="1">
    <citation type="journal article" date="2017" name="BMC Genomics">
        <title>Three novel Pseudomonas phages isolated from composting provide insights into the evolution and diversity of tailed phages.</title>
        <authorList>
            <person name="Amgarten D."/>
            <person name="Martins L.F."/>
            <person name="Lombardi K.C."/>
            <person name="Antunes L.P."/>
            <person name="de Souza A.P.S."/>
            <person name="Nicastro G.G."/>
            <person name="Kitajima E.W."/>
            <person name="Quaggio R.B."/>
            <person name="Upton C."/>
            <person name="Setubal J.C."/>
            <person name="da Silva A.M."/>
        </authorList>
    </citation>
    <scope>NUCLEOTIDE SEQUENCE [LARGE SCALE GENOMIC DNA]</scope>
</reference>
<dbReference type="GO" id="GO:0006231">
    <property type="term" value="P:dTMP biosynthetic process"/>
    <property type="evidence" value="ECO:0007669"/>
    <property type="project" value="InterPro"/>
</dbReference>
<sequence>MYPIDAKVILHSRYEGHPDLITLALTYPRYIHAEFLTHRVFSRNASSSRAIPVTRMLKNISENPVMPIYWGSNKPGMQAGEELEGWRLVVAKATWKMAAKTACFYSWILNEVGLHKQHANRGTEPYQLISVLVTATEWSNFMDLRNHPDAQPEIQYLAQKILQAMSESQPQILHQGDWHLPFIRKEEFGMYPLRDLQEASAARCARVSYLTHEGKLPEVAQDKILFQKLAGSTPIHASPLEHIAVPSWKKNANLVGWKQFRKVVEDELYS</sequence>
<dbReference type="InterPro" id="IPR036098">
    <property type="entry name" value="Thymidylate_synthase_ThyX_sf"/>
</dbReference>
<dbReference type="Proteomes" id="UP000222072">
    <property type="component" value="Segment"/>
</dbReference>
<dbReference type="EMBL" id="KU356690">
    <property type="protein sequence ID" value="AMD43464.1"/>
    <property type="molecule type" value="Genomic_DNA"/>
</dbReference>
<dbReference type="SUPFAM" id="SSF69796">
    <property type="entry name" value="Thymidylate synthase-complementing protein Thy1"/>
    <property type="match status" value="1"/>
</dbReference>
<dbReference type="GO" id="GO:0050797">
    <property type="term" value="F:thymidylate synthase (FAD) activity"/>
    <property type="evidence" value="ECO:0007669"/>
    <property type="project" value="InterPro"/>
</dbReference>
<dbReference type="Pfam" id="PF02511">
    <property type="entry name" value="Thy1"/>
    <property type="match status" value="1"/>
</dbReference>
<dbReference type="InterPro" id="IPR003669">
    <property type="entry name" value="Thymidylate_synthase_ThyX"/>
</dbReference>
<evidence type="ECO:0000313" key="2">
    <source>
        <dbReference type="Proteomes" id="UP000222072"/>
    </source>
</evidence>
<organism evidence="1 2">
    <name type="scientific">Pseudomonas phage ZC03</name>
    <dbReference type="NCBI Taxonomy" id="1622115"/>
    <lineage>
        <taxon>Viruses</taxon>
        <taxon>Duplodnaviria</taxon>
        <taxon>Heunggongvirae</taxon>
        <taxon>Uroviricota</taxon>
        <taxon>Caudoviricetes</taxon>
        <taxon>Schitoviridae</taxon>
        <taxon>Zicotriavirus</taxon>
        <taxon>Zicotriavirus ZC03</taxon>
    </lineage>
</organism>
<protein>
    <recommendedName>
        <fullName evidence="3">Thymidylate synthase</fullName>
    </recommendedName>
</protein>
<evidence type="ECO:0000313" key="1">
    <source>
        <dbReference type="EMBL" id="AMD43464.1"/>
    </source>
</evidence>
<dbReference type="PROSITE" id="PS51331">
    <property type="entry name" value="THYX"/>
    <property type="match status" value="1"/>
</dbReference>
<evidence type="ECO:0008006" key="3">
    <source>
        <dbReference type="Google" id="ProtNLM"/>
    </source>
</evidence>